<dbReference type="AlphaFoldDB" id="A0A414KK90"/>
<dbReference type="Proteomes" id="UP000283928">
    <property type="component" value="Unassembled WGS sequence"/>
</dbReference>
<dbReference type="RefSeq" id="WP_118437992.1">
    <property type="nucleotide sequence ID" value="NZ_JAQEBC010000016.1"/>
</dbReference>
<gene>
    <name evidence="1" type="ORF">DW723_02855</name>
</gene>
<comment type="caution">
    <text evidence="1">The sequence shown here is derived from an EMBL/GenBank/DDBJ whole genome shotgun (WGS) entry which is preliminary data.</text>
</comment>
<dbReference type="EMBL" id="QSKO01000003">
    <property type="protein sequence ID" value="RHE77337.1"/>
    <property type="molecule type" value="Genomic_DNA"/>
</dbReference>
<sequence>MSIIRNRLYQFKQELLSNKDRAWYSHTNLLTAVDLLITDLDNLDESDWIRVNDEMPVERDSMFAKFKGTNKWKTGMFEKVSRNVLVTVEYDNGERHTEVAHTVDGRWKLEMRILNAKVIAWKEKPQPYKGDKNVSNM</sequence>
<name>A0A414KK90_9FIRM</name>
<proteinExistence type="predicted"/>
<evidence type="ECO:0000313" key="1">
    <source>
        <dbReference type="EMBL" id="RHE77337.1"/>
    </source>
</evidence>
<accession>A0A414KK90</accession>
<evidence type="ECO:0000313" key="2">
    <source>
        <dbReference type="Proteomes" id="UP000283928"/>
    </source>
</evidence>
<protein>
    <submittedName>
        <fullName evidence="1">Uncharacterized protein</fullName>
    </submittedName>
</protein>
<organism evidence="1 2">
    <name type="scientific">Blautia obeum</name>
    <dbReference type="NCBI Taxonomy" id="40520"/>
    <lineage>
        <taxon>Bacteria</taxon>
        <taxon>Bacillati</taxon>
        <taxon>Bacillota</taxon>
        <taxon>Clostridia</taxon>
        <taxon>Lachnospirales</taxon>
        <taxon>Lachnospiraceae</taxon>
        <taxon>Blautia</taxon>
    </lineage>
</organism>
<reference evidence="1 2" key="1">
    <citation type="submission" date="2018-08" db="EMBL/GenBank/DDBJ databases">
        <title>A genome reference for cultivated species of the human gut microbiota.</title>
        <authorList>
            <person name="Zou Y."/>
            <person name="Xue W."/>
            <person name="Luo G."/>
        </authorList>
    </citation>
    <scope>NUCLEOTIDE SEQUENCE [LARGE SCALE GENOMIC DNA]</scope>
    <source>
        <strain evidence="1 2">AM27-32LB</strain>
    </source>
</reference>